<sequence length="161" mass="17590">MTGARGLQMRRNRGFHGSHLGLDVALMRSARSRVDLLKTVERQREMLDALRGLPVQQQARDVGPRIVPGRIGGVLGDPDRAEIDVGEQQPFLIGRQLLGDRTAVGPIDRGMSAADMQQRVLVVAVAHFVDHGLRDSGAGRQHEARALDRIDARGRVVDLPA</sequence>
<comment type="caution">
    <text evidence="1">The sequence shown here is derived from an EMBL/GenBank/DDBJ whole genome shotgun (WGS) entry which is preliminary data.</text>
</comment>
<organism evidence="1 2">
    <name type="scientific">Chiloscyllium punctatum</name>
    <name type="common">Brownbanded bambooshark</name>
    <name type="synonym">Hemiscyllium punctatum</name>
    <dbReference type="NCBI Taxonomy" id="137246"/>
    <lineage>
        <taxon>Eukaryota</taxon>
        <taxon>Metazoa</taxon>
        <taxon>Chordata</taxon>
        <taxon>Craniata</taxon>
        <taxon>Vertebrata</taxon>
        <taxon>Chondrichthyes</taxon>
        <taxon>Elasmobranchii</taxon>
        <taxon>Galeomorphii</taxon>
        <taxon>Galeoidea</taxon>
        <taxon>Orectolobiformes</taxon>
        <taxon>Hemiscylliidae</taxon>
        <taxon>Chiloscyllium</taxon>
    </lineage>
</organism>
<proteinExistence type="predicted"/>
<accession>A0A401U0A4</accession>
<name>A0A401U0A4_CHIPU</name>
<dbReference type="EMBL" id="BEZZ01230855">
    <property type="protein sequence ID" value="GCC48327.1"/>
    <property type="molecule type" value="Genomic_DNA"/>
</dbReference>
<dbReference type="AlphaFoldDB" id="A0A401U0A4"/>
<keyword evidence="2" id="KW-1185">Reference proteome</keyword>
<feature type="non-terminal residue" evidence="1">
    <location>
        <position position="161"/>
    </location>
</feature>
<reference evidence="1 2" key="1">
    <citation type="journal article" date="2018" name="Nat. Ecol. Evol.">
        <title>Shark genomes provide insights into elasmobranch evolution and the origin of vertebrates.</title>
        <authorList>
            <person name="Hara Y"/>
            <person name="Yamaguchi K"/>
            <person name="Onimaru K"/>
            <person name="Kadota M"/>
            <person name="Koyanagi M"/>
            <person name="Keeley SD"/>
            <person name="Tatsumi K"/>
            <person name="Tanaka K"/>
            <person name="Motone F"/>
            <person name="Kageyama Y"/>
            <person name="Nozu R"/>
            <person name="Adachi N"/>
            <person name="Nishimura O"/>
            <person name="Nakagawa R"/>
            <person name="Tanegashima C"/>
            <person name="Kiyatake I"/>
            <person name="Matsumoto R"/>
            <person name="Murakumo K"/>
            <person name="Nishida K"/>
            <person name="Terakita A"/>
            <person name="Kuratani S"/>
            <person name="Sato K"/>
            <person name="Hyodo S Kuraku.S."/>
        </authorList>
    </citation>
    <scope>NUCLEOTIDE SEQUENCE [LARGE SCALE GENOMIC DNA]</scope>
</reference>
<gene>
    <name evidence="1" type="ORF">chiPu_0032227</name>
</gene>
<protein>
    <submittedName>
        <fullName evidence="1">Uncharacterized protein</fullName>
    </submittedName>
</protein>
<evidence type="ECO:0000313" key="1">
    <source>
        <dbReference type="EMBL" id="GCC48327.1"/>
    </source>
</evidence>
<evidence type="ECO:0000313" key="2">
    <source>
        <dbReference type="Proteomes" id="UP000287033"/>
    </source>
</evidence>
<dbReference type="Proteomes" id="UP000287033">
    <property type="component" value="Unassembled WGS sequence"/>
</dbReference>